<feature type="transmembrane region" description="Helical" evidence="1">
    <location>
        <begin position="20"/>
        <end position="39"/>
    </location>
</feature>
<gene>
    <name evidence="2" type="ORF">QR721_13260</name>
</gene>
<proteinExistence type="predicted"/>
<feature type="transmembrane region" description="Helical" evidence="1">
    <location>
        <begin position="51"/>
        <end position="68"/>
    </location>
</feature>
<dbReference type="RefSeq" id="WP_348027775.1">
    <property type="nucleotide sequence ID" value="NZ_CP129113.1"/>
</dbReference>
<dbReference type="EMBL" id="CP129113">
    <property type="protein sequence ID" value="WLV24591.1"/>
    <property type="molecule type" value="Genomic_DNA"/>
</dbReference>
<organism evidence="2 3">
    <name type="scientific">Aciduricibacillus chroicocephali</name>
    <dbReference type="NCBI Taxonomy" id="3054939"/>
    <lineage>
        <taxon>Bacteria</taxon>
        <taxon>Bacillati</taxon>
        <taxon>Bacillota</taxon>
        <taxon>Bacilli</taxon>
        <taxon>Bacillales</taxon>
        <taxon>Bacillaceae</taxon>
        <taxon>Aciduricibacillus</taxon>
    </lineage>
</organism>
<keyword evidence="1" id="KW-0472">Membrane</keyword>
<evidence type="ECO:0000313" key="3">
    <source>
        <dbReference type="Proteomes" id="UP001180087"/>
    </source>
</evidence>
<dbReference type="Proteomes" id="UP001180087">
    <property type="component" value="Chromosome"/>
</dbReference>
<sequence length="74" mass="8537">MYLDKQRAINHKYRIPEKNLWIVALIGGAVGTTLGMNRFRHKTKHISFKLGFPFLAFVEVALIIYLVVSDQSNF</sequence>
<dbReference type="Pfam" id="PF06961">
    <property type="entry name" value="DUF1294"/>
    <property type="match status" value="1"/>
</dbReference>
<dbReference type="InterPro" id="IPR010718">
    <property type="entry name" value="DUF1294"/>
</dbReference>
<keyword evidence="1" id="KW-0812">Transmembrane</keyword>
<keyword evidence="1" id="KW-1133">Transmembrane helix</keyword>
<reference evidence="2" key="1">
    <citation type="submission" date="2023-06" db="EMBL/GenBank/DDBJ databases">
        <title>A Treasure from Seagulls: Isolation and Description of Aciduricobacillus qingdaonensis gen. nov., sp. nov., a Rare Obligately Uric Acid-utilizing Member in the Family Bacillaceae.</title>
        <authorList>
            <person name="Liu W."/>
            <person name="Wang B."/>
        </authorList>
    </citation>
    <scope>NUCLEOTIDE SEQUENCE</scope>
    <source>
        <strain evidence="2">44XB</strain>
    </source>
</reference>
<accession>A0ABY9KUN5</accession>
<keyword evidence="3" id="KW-1185">Reference proteome</keyword>
<evidence type="ECO:0000256" key="1">
    <source>
        <dbReference type="SAM" id="Phobius"/>
    </source>
</evidence>
<evidence type="ECO:0000313" key="2">
    <source>
        <dbReference type="EMBL" id="WLV24591.1"/>
    </source>
</evidence>
<name>A0ABY9KUN5_9BACI</name>
<protein>
    <submittedName>
        <fullName evidence="2">DUF1294 domain-containing protein</fullName>
    </submittedName>
</protein>